<dbReference type="Gene3D" id="3.30.565.10">
    <property type="entry name" value="Histidine kinase-like ATPase, C-terminal domain"/>
    <property type="match status" value="1"/>
</dbReference>
<feature type="domain" description="Histidine kinase/HSP90-like ATPase" evidence="10">
    <location>
        <begin position="317"/>
        <end position="391"/>
    </location>
</feature>
<name>A0A8J7GEC9_9ACTN</name>
<keyword evidence="4" id="KW-0808">Transferase</keyword>
<dbReference type="Proteomes" id="UP000622552">
    <property type="component" value="Unassembled WGS sequence"/>
</dbReference>
<keyword evidence="13" id="KW-1185">Reference proteome</keyword>
<feature type="transmembrane region" description="Helical" evidence="9">
    <location>
        <begin position="7"/>
        <end position="28"/>
    </location>
</feature>
<protein>
    <recommendedName>
        <fullName evidence="2">histidine kinase</fullName>
        <ecNumber evidence="2">2.7.13.3</ecNumber>
    </recommendedName>
</protein>
<dbReference type="InterPro" id="IPR003594">
    <property type="entry name" value="HATPase_dom"/>
</dbReference>
<dbReference type="GO" id="GO:0016020">
    <property type="term" value="C:membrane"/>
    <property type="evidence" value="ECO:0007669"/>
    <property type="project" value="InterPro"/>
</dbReference>
<dbReference type="Pfam" id="PF02518">
    <property type="entry name" value="HATPase_c"/>
    <property type="match status" value="1"/>
</dbReference>
<evidence type="ECO:0000259" key="10">
    <source>
        <dbReference type="Pfam" id="PF02518"/>
    </source>
</evidence>
<dbReference type="RefSeq" id="WP_233473100.1">
    <property type="nucleotide sequence ID" value="NZ_BONS01000022.1"/>
</dbReference>
<dbReference type="InterPro" id="IPR050482">
    <property type="entry name" value="Sensor_HK_TwoCompSys"/>
</dbReference>
<dbReference type="InterPro" id="IPR011712">
    <property type="entry name" value="Sig_transdc_His_kin_sub3_dim/P"/>
</dbReference>
<dbReference type="EMBL" id="JADOUF010000001">
    <property type="protein sequence ID" value="MBG6137154.1"/>
    <property type="molecule type" value="Genomic_DNA"/>
</dbReference>
<dbReference type="Gene3D" id="1.20.5.1930">
    <property type="match status" value="1"/>
</dbReference>
<keyword evidence="8" id="KW-0902">Two-component regulatory system</keyword>
<dbReference type="SUPFAM" id="SSF55874">
    <property type="entry name" value="ATPase domain of HSP90 chaperone/DNA topoisomerase II/histidine kinase"/>
    <property type="match status" value="1"/>
</dbReference>
<evidence type="ECO:0000256" key="6">
    <source>
        <dbReference type="ARBA" id="ARBA00022777"/>
    </source>
</evidence>
<proteinExistence type="predicted"/>
<keyword evidence="5" id="KW-0547">Nucleotide-binding</keyword>
<evidence type="ECO:0000259" key="11">
    <source>
        <dbReference type="Pfam" id="PF07730"/>
    </source>
</evidence>
<feature type="transmembrane region" description="Helical" evidence="9">
    <location>
        <begin position="150"/>
        <end position="175"/>
    </location>
</feature>
<dbReference type="AlphaFoldDB" id="A0A8J7GEC9"/>
<dbReference type="InterPro" id="IPR036890">
    <property type="entry name" value="HATPase_C_sf"/>
</dbReference>
<feature type="transmembrane region" description="Helical" evidence="9">
    <location>
        <begin position="40"/>
        <end position="63"/>
    </location>
</feature>
<keyword evidence="9" id="KW-1133">Transmembrane helix</keyword>
<accession>A0A8J7GEC9</accession>
<feature type="domain" description="Signal transduction histidine kinase subgroup 3 dimerisation and phosphoacceptor" evidence="11">
    <location>
        <begin position="202"/>
        <end position="267"/>
    </location>
</feature>
<sequence length="409" mass="42102">MRGLWVRWIFLIMGGALLTPYVLLGMFLSTLVVQLPSEGLLLLGVQLLILLGAVPAIMVTAFLPAVRVLEGGAAHALLDGPANVGPPRGWGDRWRTACWFTLHLVLGGIVSALTLSVPPAAAVLIGAPLIPGNADTFAVFGYRQDEWGTGTAPLAGVAALAVLVALVAGVGALMARLAPILLGPSAADRLAAAEERAHRLAERNRLARDLHDSVGHALSIVTLQAGAAGRVLDQDPAFARRALTAIEESARAALTDLDHVLGLLREESDGPAPTAPTPTLAALPDLLDRTRVGGVEVRSAATGDLAALPTVVSQAGYRIVQESLTNALRHAGPVPVTVRVHAAPDELEITVTNPFTGPAAPRDGGGRGLPGIVERVGTLGGTVTIGPGSGTAAVGPEAGVWRVDVRLPR</sequence>
<keyword evidence="7" id="KW-0067">ATP-binding</keyword>
<dbReference type="GO" id="GO:0005524">
    <property type="term" value="F:ATP binding"/>
    <property type="evidence" value="ECO:0007669"/>
    <property type="project" value="UniProtKB-KW"/>
</dbReference>
<dbReference type="PANTHER" id="PTHR24421:SF10">
    <property type="entry name" value="NITRATE_NITRITE SENSOR PROTEIN NARQ"/>
    <property type="match status" value="1"/>
</dbReference>
<dbReference type="Pfam" id="PF07730">
    <property type="entry name" value="HisKA_3"/>
    <property type="match status" value="1"/>
</dbReference>
<evidence type="ECO:0000313" key="12">
    <source>
        <dbReference type="EMBL" id="MBG6137154.1"/>
    </source>
</evidence>
<keyword evidence="6 12" id="KW-0418">Kinase</keyword>
<evidence type="ECO:0000256" key="1">
    <source>
        <dbReference type="ARBA" id="ARBA00000085"/>
    </source>
</evidence>
<keyword evidence="3" id="KW-0597">Phosphoprotein</keyword>
<dbReference type="GO" id="GO:0046983">
    <property type="term" value="F:protein dimerization activity"/>
    <property type="evidence" value="ECO:0007669"/>
    <property type="project" value="InterPro"/>
</dbReference>
<dbReference type="PANTHER" id="PTHR24421">
    <property type="entry name" value="NITRATE/NITRITE SENSOR PROTEIN NARX-RELATED"/>
    <property type="match status" value="1"/>
</dbReference>
<evidence type="ECO:0000256" key="9">
    <source>
        <dbReference type="SAM" id="Phobius"/>
    </source>
</evidence>
<dbReference type="GO" id="GO:0000155">
    <property type="term" value="F:phosphorelay sensor kinase activity"/>
    <property type="evidence" value="ECO:0007669"/>
    <property type="project" value="InterPro"/>
</dbReference>
<evidence type="ECO:0000256" key="4">
    <source>
        <dbReference type="ARBA" id="ARBA00022679"/>
    </source>
</evidence>
<feature type="transmembrane region" description="Helical" evidence="9">
    <location>
        <begin position="97"/>
        <end position="130"/>
    </location>
</feature>
<comment type="catalytic activity">
    <reaction evidence="1">
        <text>ATP + protein L-histidine = ADP + protein N-phospho-L-histidine.</text>
        <dbReference type="EC" id="2.7.13.3"/>
    </reaction>
</comment>
<evidence type="ECO:0000313" key="13">
    <source>
        <dbReference type="Proteomes" id="UP000622552"/>
    </source>
</evidence>
<evidence type="ECO:0000256" key="7">
    <source>
        <dbReference type="ARBA" id="ARBA00022840"/>
    </source>
</evidence>
<reference evidence="12" key="1">
    <citation type="submission" date="2020-11" db="EMBL/GenBank/DDBJ databases">
        <title>Sequencing the genomes of 1000 actinobacteria strains.</title>
        <authorList>
            <person name="Klenk H.-P."/>
        </authorList>
    </citation>
    <scope>NUCLEOTIDE SEQUENCE</scope>
    <source>
        <strain evidence="12">DSM 45356</strain>
    </source>
</reference>
<evidence type="ECO:0000256" key="3">
    <source>
        <dbReference type="ARBA" id="ARBA00022553"/>
    </source>
</evidence>
<evidence type="ECO:0000256" key="5">
    <source>
        <dbReference type="ARBA" id="ARBA00022741"/>
    </source>
</evidence>
<dbReference type="EC" id="2.7.13.3" evidence="2"/>
<organism evidence="12 13">
    <name type="scientific">Longispora fulva</name>
    <dbReference type="NCBI Taxonomy" id="619741"/>
    <lineage>
        <taxon>Bacteria</taxon>
        <taxon>Bacillati</taxon>
        <taxon>Actinomycetota</taxon>
        <taxon>Actinomycetes</taxon>
        <taxon>Micromonosporales</taxon>
        <taxon>Micromonosporaceae</taxon>
        <taxon>Longispora</taxon>
    </lineage>
</organism>
<evidence type="ECO:0000256" key="8">
    <source>
        <dbReference type="ARBA" id="ARBA00023012"/>
    </source>
</evidence>
<gene>
    <name evidence="12" type="ORF">IW245_003348</name>
</gene>
<keyword evidence="9" id="KW-0472">Membrane</keyword>
<dbReference type="CDD" id="cd16917">
    <property type="entry name" value="HATPase_UhpB-NarQ-NarX-like"/>
    <property type="match status" value="1"/>
</dbReference>
<comment type="caution">
    <text evidence="12">The sequence shown here is derived from an EMBL/GenBank/DDBJ whole genome shotgun (WGS) entry which is preliminary data.</text>
</comment>
<evidence type="ECO:0000256" key="2">
    <source>
        <dbReference type="ARBA" id="ARBA00012438"/>
    </source>
</evidence>
<keyword evidence="9" id="KW-0812">Transmembrane</keyword>